<dbReference type="GO" id="GO:0004523">
    <property type="term" value="F:RNA-DNA hybrid ribonuclease activity"/>
    <property type="evidence" value="ECO:0007669"/>
    <property type="project" value="InterPro"/>
</dbReference>
<keyword evidence="4" id="KW-1185">Reference proteome</keyword>
<accession>A0A4Y2M863</accession>
<organism evidence="3 4">
    <name type="scientific">Araneus ventricosus</name>
    <name type="common">Orbweaver spider</name>
    <name type="synonym">Epeira ventricosa</name>
    <dbReference type="NCBI Taxonomy" id="182803"/>
    <lineage>
        <taxon>Eukaryota</taxon>
        <taxon>Metazoa</taxon>
        <taxon>Ecdysozoa</taxon>
        <taxon>Arthropoda</taxon>
        <taxon>Chelicerata</taxon>
        <taxon>Arachnida</taxon>
        <taxon>Araneae</taxon>
        <taxon>Araneomorphae</taxon>
        <taxon>Entelegynae</taxon>
        <taxon>Araneoidea</taxon>
        <taxon>Araneidae</taxon>
        <taxon>Araneus</taxon>
    </lineage>
</organism>
<comment type="caution">
    <text evidence="3">The sequence shown here is derived from an EMBL/GenBank/DDBJ whole genome shotgun (WGS) entry which is preliminary data.</text>
</comment>
<gene>
    <name evidence="3" type="ORF">AVEN_68039_1</name>
</gene>
<dbReference type="CDD" id="cd09276">
    <property type="entry name" value="Rnase_HI_RT_non_LTR"/>
    <property type="match status" value="1"/>
</dbReference>
<dbReference type="InterPro" id="IPR001878">
    <property type="entry name" value="Znf_CCHC"/>
</dbReference>
<feature type="region of interest" description="Disordered" evidence="1">
    <location>
        <begin position="798"/>
        <end position="819"/>
    </location>
</feature>
<dbReference type="GO" id="GO:0003676">
    <property type="term" value="F:nucleic acid binding"/>
    <property type="evidence" value="ECO:0007669"/>
    <property type="project" value="InterPro"/>
</dbReference>
<dbReference type="Pfam" id="PF00078">
    <property type="entry name" value="RVT_1"/>
    <property type="match status" value="1"/>
</dbReference>
<dbReference type="SMART" id="SM00343">
    <property type="entry name" value="ZnF_C2HC"/>
    <property type="match status" value="2"/>
</dbReference>
<dbReference type="InterPro" id="IPR043502">
    <property type="entry name" value="DNA/RNA_pol_sf"/>
</dbReference>
<evidence type="ECO:0000313" key="3">
    <source>
        <dbReference type="EMBL" id="GBN22703.1"/>
    </source>
</evidence>
<dbReference type="InterPro" id="IPR012337">
    <property type="entry name" value="RNaseH-like_sf"/>
</dbReference>
<name>A0A4Y2M863_ARAVE</name>
<dbReference type="InterPro" id="IPR000477">
    <property type="entry name" value="RT_dom"/>
</dbReference>
<evidence type="ECO:0000313" key="4">
    <source>
        <dbReference type="Proteomes" id="UP000499080"/>
    </source>
</evidence>
<dbReference type="InterPro" id="IPR036397">
    <property type="entry name" value="RNaseH_sf"/>
</dbReference>
<evidence type="ECO:0000259" key="2">
    <source>
        <dbReference type="PROSITE" id="PS50879"/>
    </source>
</evidence>
<feature type="domain" description="RNase H type-1" evidence="2">
    <location>
        <begin position="431"/>
        <end position="559"/>
    </location>
</feature>
<dbReference type="GO" id="GO:0008270">
    <property type="term" value="F:zinc ion binding"/>
    <property type="evidence" value="ECO:0007669"/>
    <property type="project" value="InterPro"/>
</dbReference>
<dbReference type="SUPFAM" id="SSF57756">
    <property type="entry name" value="Retrovirus zinc finger-like domains"/>
    <property type="match status" value="1"/>
</dbReference>
<dbReference type="Gene3D" id="3.30.420.10">
    <property type="entry name" value="Ribonuclease H-like superfamily/Ribonuclease H"/>
    <property type="match status" value="1"/>
</dbReference>
<dbReference type="SUPFAM" id="SSF53098">
    <property type="entry name" value="Ribonuclease H-like"/>
    <property type="match status" value="1"/>
</dbReference>
<evidence type="ECO:0000256" key="1">
    <source>
        <dbReference type="SAM" id="MobiDB-lite"/>
    </source>
</evidence>
<dbReference type="OrthoDB" id="3051850at2759"/>
<proteinExistence type="predicted"/>
<dbReference type="Proteomes" id="UP000499080">
    <property type="component" value="Unassembled WGS sequence"/>
</dbReference>
<dbReference type="EMBL" id="BGPR01006896">
    <property type="protein sequence ID" value="GBN22703.1"/>
    <property type="molecule type" value="Genomic_DNA"/>
</dbReference>
<dbReference type="PANTHER" id="PTHR19446">
    <property type="entry name" value="REVERSE TRANSCRIPTASES"/>
    <property type="match status" value="1"/>
</dbReference>
<dbReference type="AlphaFoldDB" id="A0A4Y2M863"/>
<dbReference type="Pfam" id="PF00075">
    <property type="entry name" value="RNase_H"/>
    <property type="match status" value="1"/>
</dbReference>
<dbReference type="GO" id="GO:0042575">
    <property type="term" value="C:DNA polymerase complex"/>
    <property type="evidence" value="ECO:0007669"/>
    <property type="project" value="UniProtKB-ARBA"/>
</dbReference>
<feature type="compositionally biased region" description="Polar residues" evidence="1">
    <location>
        <begin position="798"/>
        <end position="809"/>
    </location>
</feature>
<dbReference type="InterPro" id="IPR002156">
    <property type="entry name" value="RNaseH_domain"/>
</dbReference>
<sequence length="865" mass="97040">MNNFFPGQALGEELLYSPSISSIDPLILEDLELVLGSLKGGKAPGLDRIDYRMWRAVFNIDKNFILDFLNLFFKFNYFPQCLRNARIFFLLKDGKDPGLCSSYRPVCLLPTLGKIVERLFLLKFNRWLDQNKIIHAKQYGFTEGKTCDLAISEILETIKTRIPNQHLALVSLDIKSAFDNMNWPAFADDLALIIGGRTARELESNTNIALAKVSSSLDSLKLKLSIQKCQAVVYRSISSRKFSKRNSTVLNRKPTFKINNISIKVTDSLKILGIIIDNKLTWTAHINSLHDRTLFLTSNFNRVIKSDWSVKKNLIKAWYSTTIEKALLYGASVWGGALTKVQINRLHSIQRIFLLKFTRGYRTTSTNVLNVLSGIPPLHITAEAEYIKFQIWVRRSTDYNNIIDDVSLDYNMPIKNIPSNRKYVSLPPQIQDIDFEVYTDGSRIENETGFAVCTFKDNENINNFCFKLQQHNSVFQAELTAIQYAANWAASNNYKINIYTDSLSSIMALKSASSRSSFVISAKNDLSAVKGLVGLSWVKAHVGIQGNEWADEQAKSAISTVEKVITETVGEVKSTKKLRSGDLLVEVHSRKQSQQIVKVKNFSNIPISVSPHASLNSSKGVITCGELLNVATEEILKELQSQGVSHVRRISIRRDGQLLNTKHLILTFDSAKLPEHIKVGYMRLSVRAYIPNPLRCFQCQRFGHSKTSCRGTLTCARCAEVGHESTDCTRAEKCVNCKGEHTSFSRNCSAWKQEKEIISTKMKKQISYQEARKLVKSQTPTPGNSYVSVAKKSFSAPSVQKNPDISISHSKPPDSTARASPLITNLPILSSQSVSPVSEEALASPDLTDFTLVKSKKMLKKGLSY</sequence>
<dbReference type="GO" id="GO:0071897">
    <property type="term" value="P:DNA biosynthetic process"/>
    <property type="evidence" value="ECO:0007669"/>
    <property type="project" value="UniProtKB-ARBA"/>
</dbReference>
<dbReference type="PROSITE" id="PS50879">
    <property type="entry name" value="RNASE_H_1"/>
    <property type="match status" value="1"/>
</dbReference>
<dbReference type="SUPFAM" id="SSF56672">
    <property type="entry name" value="DNA/RNA polymerases"/>
    <property type="match status" value="1"/>
</dbReference>
<protein>
    <recommendedName>
        <fullName evidence="2">RNase H type-1 domain-containing protein</fullName>
    </recommendedName>
</protein>
<reference evidence="3 4" key="1">
    <citation type="journal article" date="2019" name="Sci. Rep.">
        <title>Orb-weaving spider Araneus ventricosus genome elucidates the spidroin gene catalogue.</title>
        <authorList>
            <person name="Kono N."/>
            <person name="Nakamura H."/>
            <person name="Ohtoshi R."/>
            <person name="Moran D.A.P."/>
            <person name="Shinohara A."/>
            <person name="Yoshida Y."/>
            <person name="Fujiwara M."/>
            <person name="Mori M."/>
            <person name="Tomita M."/>
            <person name="Arakawa K."/>
        </authorList>
    </citation>
    <scope>NUCLEOTIDE SEQUENCE [LARGE SCALE GENOMIC DNA]</scope>
</reference>
<dbReference type="InterPro" id="IPR036875">
    <property type="entry name" value="Znf_CCHC_sf"/>
</dbReference>